<accession>W9RCD6</accession>
<evidence type="ECO:0000313" key="2">
    <source>
        <dbReference type="Proteomes" id="UP000030645"/>
    </source>
</evidence>
<dbReference type="Proteomes" id="UP000030645">
    <property type="component" value="Unassembled WGS sequence"/>
</dbReference>
<reference evidence="2" key="1">
    <citation type="submission" date="2013-01" db="EMBL/GenBank/DDBJ databases">
        <title>Draft Genome Sequence of a Mulberry Tree, Morus notabilis C.K. Schneid.</title>
        <authorList>
            <person name="He N."/>
            <person name="Zhao S."/>
        </authorList>
    </citation>
    <scope>NUCLEOTIDE SEQUENCE</scope>
</reference>
<organism evidence="1 2">
    <name type="scientific">Morus notabilis</name>
    <dbReference type="NCBI Taxonomy" id="981085"/>
    <lineage>
        <taxon>Eukaryota</taxon>
        <taxon>Viridiplantae</taxon>
        <taxon>Streptophyta</taxon>
        <taxon>Embryophyta</taxon>
        <taxon>Tracheophyta</taxon>
        <taxon>Spermatophyta</taxon>
        <taxon>Magnoliopsida</taxon>
        <taxon>eudicotyledons</taxon>
        <taxon>Gunneridae</taxon>
        <taxon>Pentapetalae</taxon>
        <taxon>rosids</taxon>
        <taxon>fabids</taxon>
        <taxon>Rosales</taxon>
        <taxon>Moraceae</taxon>
        <taxon>Moreae</taxon>
        <taxon>Morus</taxon>
    </lineage>
</organism>
<evidence type="ECO:0000313" key="1">
    <source>
        <dbReference type="EMBL" id="EXB67555.1"/>
    </source>
</evidence>
<sequence>MKNLSKDLTFRREVMDVLVKPAVPRVFFIVHRWLLSRCKKADYPILDPLVEDSMEFFISFRELLNPDIFQIHSILWDNIVDTYFNQILCAIAVVAIQCEVSEATGVVHKVFPLFVPSVTQRDGRDPFFVLEIF</sequence>
<keyword evidence="2" id="KW-1185">Reference proteome</keyword>
<dbReference type="AlphaFoldDB" id="W9RCD6"/>
<proteinExistence type="predicted"/>
<protein>
    <submittedName>
        <fullName evidence="1">Uncharacterized protein</fullName>
    </submittedName>
</protein>
<dbReference type="EMBL" id="KE344565">
    <property type="protein sequence ID" value="EXB67555.1"/>
    <property type="molecule type" value="Genomic_DNA"/>
</dbReference>
<name>W9RCD6_9ROSA</name>
<gene>
    <name evidence="1" type="ORF">L484_006004</name>
</gene>